<proteinExistence type="inferred from homology"/>
<reference evidence="4 5" key="1">
    <citation type="submission" date="2016-07" db="EMBL/GenBank/DDBJ databases">
        <title>Draft genome of the white-rot fungus Obba rivulosa 3A-2.</title>
        <authorList>
            <consortium name="DOE Joint Genome Institute"/>
            <person name="Miettinen O."/>
            <person name="Riley R."/>
            <person name="Acob R."/>
            <person name="Barry K."/>
            <person name="Cullen D."/>
            <person name="De Vries R."/>
            <person name="Hainaut M."/>
            <person name="Hatakka A."/>
            <person name="Henrissat B."/>
            <person name="Hilden K."/>
            <person name="Kuo R."/>
            <person name="Labutti K."/>
            <person name="Lipzen A."/>
            <person name="Makela M.R."/>
            <person name="Sandor L."/>
            <person name="Spatafora J.W."/>
            <person name="Grigoriev I.V."/>
            <person name="Hibbett D.S."/>
        </authorList>
    </citation>
    <scope>NUCLEOTIDE SEQUENCE [LARGE SCALE GENOMIC DNA]</scope>
    <source>
        <strain evidence="4 5">3A-2</strain>
    </source>
</reference>
<evidence type="ECO:0000256" key="1">
    <source>
        <dbReference type="ARBA" id="ARBA00006328"/>
    </source>
</evidence>
<sequence>MAHTEPVPKKLILVIGATGAQGLAVIDSLLAPCGDGSPSPYAVRALTRDPLGRRAQELKSKGVEVVQGAFDDCPSMYAALRGVYGAFVNTDGFTVGEEKETWAGIRLFEIAKEVGTVRHYVYSGLDYVLKKGNYDPKYHFGHTDAKARVADFMRAQPSAVSDAAMSWSVVSTCPYMDMLYTHMFGPLKKRDDGTFVFATPVGAGQVPMIALSDIGFFARYTFDHRAETSAQELEVASDVVGWEYLAETFRRVTGQKAEVVYLSYEEWCELLDGVDRPIANERQAGDGSTTWRENFAAWWSTWRDGVVTRDMDWIRKVNPGGHTLETFMREKGYTGELNRGLLKNSEDGKSITPRWSKISQL</sequence>
<evidence type="ECO:0000256" key="2">
    <source>
        <dbReference type="ARBA" id="ARBA00022857"/>
    </source>
</evidence>
<evidence type="ECO:0000259" key="3">
    <source>
        <dbReference type="Pfam" id="PF05368"/>
    </source>
</evidence>
<dbReference type="InterPro" id="IPR036291">
    <property type="entry name" value="NAD(P)-bd_dom_sf"/>
</dbReference>
<evidence type="ECO:0000313" key="4">
    <source>
        <dbReference type="EMBL" id="OCH92374.1"/>
    </source>
</evidence>
<name>A0A8E2B0A5_9APHY</name>
<organism evidence="4 5">
    <name type="scientific">Obba rivulosa</name>
    <dbReference type="NCBI Taxonomy" id="1052685"/>
    <lineage>
        <taxon>Eukaryota</taxon>
        <taxon>Fungi</taxon>
        <taxon>Dikarya</taxon>
        <taxon>Basidiomycota</taxon>
        <taxon>Agaricomycotina</taxon>
        <taxon>Agaricomycetes</taxon>
        <taxon>Polyporales</taxon>
        <taxon>Gelatoporiaceae</taxon>
        <taxon>Obba</taxon>
    </lineage>
</organism>
<feature type="domain" description="NmrA-like" evidence="3">
    <location>
        <begin position="9"/>
        <end position="267"/>
    </location>
</feature>
<dbReference type="Gene3D" id="3.90.25.10">
    <property type="entry name" value="UDP-galactose 4-epimerase, domain 1"/>
    <property type="match status" value="1"/>
</dbReference>
<gene>
    <name evidence="4" type="ORF">OBBRIDRAFT_726921</name>
</gene>
<dbReference type="Proteomes" id="UP000250043">
    <property type="component" value="Unassembled WGS sequence"/>
</dbReference>
<dbReference type="PANTHER" id="PTHR42748:SF14">
    <property type="entry name" value="SNOAL-LIKE DOMAIN-CONTAINING PROTEIN"/>
    <property type="match status" value="1"/>
</dbReference>
<dbReference type="InterPro" id="IPR051164">
    <property type="entry name" value="NmrA-like_oxidored"/>
</dbReference>
<dbReference type="InterPro" id="IPR008030">
    <property type="entry name" value="NmrA-like"/>
</dbReference>
<protein>
    <submittedName>
        <fullName evidence="4">NAD(P)-binding protein</fullName>
    </submittedName>
</protein>
<dbReference type="CDD" id="cd05251">
    <property type="entry name" value="NmrA_like_SDR_a"/>
    <property type="match status" value="1"/>
</dbReference>
<dbReference type="Gene3D" id="3.40.50.720">
    <property type="entry name" value="NAD(P)-binding Rossmann-like Domain"/>
    <property type="match status" value="1"/>
</dbReference>
<comment type="similarity">
    <text evidence="1">Belongs to the NmrA-type oxidoreductase family.</text>
</comment>
<keyword evidence="5" id="KW-1185">Reference proteome</keyword>
<keyword evidence="2" id="KW-0521">NADP</keyword>
<dbReference type="EMBL" id="KV722370">
    <property type="protein sequence ID" value="OCH92374.1"/>
    <property type="molecule type" value="Genomic_DNA"/>
</dbReference>
<dbReference type="OrthoDB" id="300709at2759"/>
<evidence type="ECO:0000313" key="5">
    <source>
        <dbReference type="Proteomes" id="UP000250043"/>
    </source>
</evidence>
<accession>A0A8E2B0A5</accession>
<dbReference type="PANTHER" id="PTHR42748">
    <property type="entry name" value="NITROGEN METABOLITE REPRESSION PROTEIN NMRA FAMILY MEMBER"/>
    <property type="match status" value="1"/>
</dbReference>
<dbReference type="SUPFAM" id="SSF51735">
    <property type="entry name" value="NAD(P)-binding Rossmann-fold domains"/>
    <property type="match status" value="1"/>
</dbReference>
<dbReference type="GO" id="GO:0005634">
    <property type="term" value="C:nucleus"/>
    <property type="evidence" value="ECO:0007669"/>
    <property type="project" value="TreeGrafter"/>
</dbReference>
<dbReference type="AlphaFoldDB" id="A0A8E2B0A5"/>
<dbReference type="Pfam" id="PF05368">
    <property type="entry name" value="NmrA"/>
    <property type="match status" value="1"/>
</dbReference>